<organism evidence="1 2">
    <name type="scientific">Gossypium davidsonii</name>
    <name type="common">Davidson's cotton</name>
    <name type="synonym">Gossypium klotzschianum subsp. davidsonii</name>
    <dbReference type="NCBI Taxonomy" id="34287"/>
    <lineage>
        <taxon>Eukaryota</taxon>
        <taxon>Viridiplantae</taxon>
        <taxon>Streptophyta</taxon>
        <taxon>Embryophyta</taxon>
        <taxon>Tracheophyta</taxon>
        <taxon>Spermatophyta</taxon>
        <taxon>Magnoliopsida</taxon>
        <taxon>eudicotyledons</taxon>
        <taxon>Gunneridae</taxon>
        <taxon>Pentapetalae</taxon>
        <taxon>rosids</taxon>
        <taxon>malvids</taxon>
        <taxon>Malvales</taxon>
        <taxon>Malvaceae</taxon>
        <taxon>Malvoideae</taxon>
        <taxon>Gossypium</taxon>
    </lineage>
</organism>
<protein>
    <submittedName>
        <fullName evidence="1">Uncharacterized protein</fullName>
    </submittedName>
</protein>
<proteinExistence type="predicted"/>
<gene>
    <name evidence="1" type="ORF">Godav_004816</name>
</gene>
<sequence>MHRTRVSRMINKKIYCCCQMPINWSKLVFRITVNCKTRGFKL</sequence>
<name>A0A7J8SMF0_GOSDV</name>
<evidence type="ECO:0000313" key="2">
    <source>
        <dbReference type="Proteomes" id="UP000593561"/>
    </source>
</evidence>
<accession>A0A7J8SMF0</accession>
<dbReference type="EMBL" id="JABFAC010000010">
    <property type="protein sequence ID" value="MBA0627288.1"/>
    <property type="molecule type" value="Genomic_DNA"/>
</dbReference>
<comment type="caution">
    <text evidence="1">The sequence shown here is derived from an EMBL/GenBank/DDBJ whole genome shotgun (WGS) entry which is preliminary data.</text>
</comment>
<evidence type="ECO:0000313" key="1">
    <source>
        <dbReference type="EMBL" id="MBA0627288.1"/>
    </source>
</evidence>
<dbReference type="Proteomes" id="UP000593561">
    <property type="component" value="Unassembled WGS sequence"/>
</dbReference>
<reference evidence="1 2" key="1">
    <citation type="journal article" date="2019" name="Genome Biol. Evol.">
        <title>Insights into the evolution of the New World diploid cottons (Gossypium, subgenus Houzingenia) based on genome sequencing.</title>
        <authorList>
            <person name="Grover C.E."/>
            <person name="Arick M.A. 2nd"/>
            <person name="Thrash A."/>
            <person name="Conover J.L."/>
            <person name="Sanders W.S."/>
            <person name="Peterson D.G."/>
            <person name="Frelichowski J.E."/>
            <person name="Scheffler J.A."/>
            <person name="Scheffler B.E."/>
            <person name="Wendel J.F."/>
        </authorList>
    </citation>
    <scope>NUCLEOTIDE SEQUENCE [LARGE SCALE GENOMIC DNA]</scope>
    <source>
        <strain evidence="1">27</strain>
        <tissue evidence="1">Leaf</tissue>
    </source>
</reference>
<keyword evidence="2" id="KW-1185">Reference proteome</keyword>
<dbReference type="AlphaFoldDB" id="A0A7J8SMF0"/>